<reference evidence="2 3" key="1">
    <citation type="submission" date="2021-02" db="EMBL/GenBank/DDBJ databases">
        <title>Variation within the Batrachochytrium salamandrivorans European outbreak.</title>
        <authorList>
            <person name="Kelly M."/>
            <person name="Pasmans F."/>
            <person name="Shea T.P."/>
            <person name="Munoz J.F."/>
            <person name="Carranza S."/>
            <person name="Cuomo C.A."/>
            <person name="Martel A."/>
        </authorList>
    </citation>
    <scope>NUCLEOTIDE SEQUENCE [LARGE SCALE GENOMIC DNA]</scope>
    <source>
        <strain evidence="2 3">AMFP18/2</strain>
    </source>
</reference>
<evidence type="ECO:0000313" key="3">
    <source>
        <dbReference type="Proteomes" id="UP001648503"/>
    </source>
</evidence>
<comment type="caution">
    <text evidence="2">The sequence shown here is derived from an EMBL/GenBank/DDBJ whole genome shotgun (WGS) entry which is preliminary data.</text>
</comment>
<evidence type="ECO:0000256" key="1">
    <source>
        <dbReference type="SAM" id="Phobius"/>
    </source>
</evidence>
<organism evidence="2 3">
    <name type="scientific">Batrachochytrium salamandrivorans</name>
    <dbReference type="NCBI Taxonomy" id="1357716"/>
    <lineage>
        <taxon>Eukaryota</taxon>
        <taxon>Fungi</taxon>
        <taxon>Fungi incertae sedis</taxon>
        <taxon>Chytridiomycota</taxon>
        <taxon>Chytridiomycota incertae sedis</taxon>
        <taxon>Chytridiomycetes</taxon>
        <taxon>Rhizophydiales</taxon>
        <taxon>Rhizophydiales incertae sedis</taxon>
        <taxon>Batrachochytrium</taxon>
    </lineage>
</organism>
<keyword evidence="1" id="KW-1133">Transmembrane helix</keyword>
<feature type="transmembrane region" description="Helical" evidence="1">
    <location>
        <begin position="12"/>
        <end position="34"/>
    </location>
</feature>
<gene>
    <name evidence="2" type="ORF">BASA50_008569</name>
</gene>
<dbReference type="Proteomes" id="UP001648503">
    <property type="component" value="Unassembled WGS sequence"/>
</dbReference>
<accession>A0ABQ8F3P0</accession>
<keyword evidence="3" id="KW-1185">Reference proteome</keyword>
<keyword evidence="1" id="KW-0812">Transmembrane</keyword>
<protein>
    <submittedName>
        <fullName evidence="2">Uncharacterized protein</fullName>
    </submittedName>
</protein>
<evidence type="ECO:0000313" key="2">
    <source>
        <dbReference type="EMBL" id="KAH6591595.1"/>
    </source>
</evidence>
<name>A0ABQ8F3P0_9FUNG</name>
<keyword evidence="1" id="KW-0472">Membrane</keyword>
<proteinExistence type="predicted"/>
<dbReference type="EMBL" id="JAFCIX010000403">
    <property type="protein sequence ID" value="KAH6591595.1"/>
    <property type="molecule type" value="Genomic_DNA"/>
</dbReference>
<sequence>MATPFRQLLLKALRATVGTVLLGTVVIGSGYAIMKTTVPSGEEMKKRIGTINSEKLAEDNQKNMVIMRAIIENSKLDHPAWDIDWPDEIKKSMAERGR</sequence>